<proteinExistence type="predicted"/>
<name>A0A915HS55_ROMCU</name>
<accession>A0A915HS55</accession>
<evidence type="ECO:0000313" key="3">
    <source>
        <dbReference type="WBParaSite" id="nRc.2.0.1.t04255-RA"/>
    </source>
</evidence>
<organism evidence="2 3">
    <name type="scientific">Romanomermis culicivorax</name>
    <name type="common">Nematode worm</name>
    <dbReference type="NCBI Taxonomy" id="13658"/>
    <lineage>
        <taxon>Eukaryota</taxon>
        <taxon>Metazoa</taxon>
        <taxon>Ecdysozoa</taxon>
        <taxon>Nematoda</taxon>
        <taxon>Enoplea</taxon>
        <taxon>Dorylaimia</taxon>
        <taxon>Mermithida</taxon>
        <taxon>Mermithoidea</taxon>
        <taxon>Mermithidae</taxon>
        <taxon>Romanomermis</taxon>
    </lineage>
</organism>
<protein>
    <submittedName>
        <fullName evidence="3">Wingless</fullName>
    </submittedName>
</protein>
<evidence type="ECO:0000256" key="1">
    <source>
        <dbReference type="SAM" id="MobiDB-lite"/>
    </source>
</evidence>
<keyword evidence="2" id="KW-1185">Reference proteome</keyword>
<reference evidence="3" key="1">
    <citation type="submission" date="2022-11" db="UniProtKB">
        <authorList>
            <consortium name="WormBaseParasite"/>
        </authorList>
    </citation>
    <scope>IDENTIFICATION</scope>
</reference>
<dbReference type="AlphaFoldDB" id="A0A915HS55"/>
<sequence>MVKAILRPVPGLADRPTGKKSLPSPTRNDGFHEGKHLDFRTNRNFPRKNGVGGRRFRAGTQKWSDHLGGKVWGNKSRHSGAETF</sequence>
<feature type="compositionally biased region" description="Basic and acidic residues" evidence="1">
    <location>
        <begin position="29"/>
        <end position="41"/>
    </location>
</feature>
<dbReference type="Proteomes" id="UP000887565">
    <property type="component" value="Unplaced"/>
</dbReference>
<feature type="region of interest" description="Disordered" evidence="1">
    <location>
        <begin position="1"/>
        <end position="84"/>
    </location>
</feature>
<dbReference type="WBParaSite" id="nRc.2.0.1.t04255-RA">
    <property type="protein sequence ID" value="nRc.2.0.1.t04255-RA"/>
    <property type="gene ID" value="nRc.2.0.1.g04255"/>
</dbReference>
<evidence type="ECO:0000313" key="2">
    <source>
        <dbReference type="Proteomes" id="UP000887565"/>
    </source>
</evidence>